<dbReference type="EMBL" id="CP090173">
    <property type="protein sequence ID" value="UJO23372.1"/>
    <property type="molecule type" value="Genomic_DNA"/>
</dbReference>
<evidence type="ECO:0000313" key="5">
    <source>
        <dbReference type="EMBL" id="UJO23372.1"/>
    </source>
</evidence>
<protein>
    <submittedName>
        <fullName evidence="5">Zinc-binding alcohol dehydrogenase domain-containing protein cipB</fullName>
    </submittedName>
</protein>
<sequence length="355" mass="37651">MKSTGFFTSSPKNVAAWALKSKERPLTVSSAPYTKPPKGHVVIKVYDVAVNPIDWILQEDDIFKSKYPTVFGSDAAGEISEVADDVKDFQIGTRVIAHCSRAPDSDLPSGATGAFQKYVVVQASAVAELPYKIPSSTGVVLPLGISTASAGLYQKDFLNLPYPVTDDKPKPLNRTLLVWGGSSSVGSCALQLAVASGVEVVTTCSENNFDYVKGLGAAAAFDYRGKDVEDQVVKWLDGKTVVGAYHAVGEGGAQAAARIVDRSKGKAIVVTVRGVPEKGVPSSVRMKAIGATAIFSNEVGPKIWREFLPKALKNGTIVPKPDPKIVGENLRSVQLGLDTQKKGVSAEKVVVSYIN</sequence>
<proteinExistence type="inferred from homology"/>
<dbReference type="InterPro" id="IPR013149">
    <property type="entry name" value="ADH-like_C"/>
</dbReference>
<dbReference type="AlphaFoldDB" id="A0A9Q8PJ53"/>
<dbReference type="SMART" id="SM00829">
    <property type="entry name" value="PKS_ER"/>
    <property type="match status" value="1"/>
</dbReference>
<comment type="similarity">
    <text evidence="1">Belongs to the zinc-containing alcohol dehydrogenase family.</text>
</comment>
<dbReference type="InterPro" id="IPR020843">
    <property type="entry name" value="ER"/>
</dbReference>
<reference evidence="5" key="1">
    <citation type="submission" date="2021-12" db="EMBL/GenBank/DDBJ databases">
        <authorList>
            <person name="Zaccaron A."/>
            <person name="Stergiopoulos I."/>
        </authorList>
    </citation>
    <scope>NUCLEOTIDE SEQUENCE</scope>
    <source>
        <strain evidence="5">Race5_Kim</strain>
    </source>
</reference>
<evidence type="ECO:0000256" key="3">
    <source>
        <dbReference type="ARBA" id="ARBA00023002"/>
    </source>
</evidence>
<dbReference type="Pfam" id="PF08240">
    <property type="entry name" value="ADH_N"/>
    <property type="match status" value="1"/>
</dbReference>
<dbReference type="KEGG" id="ffu:CLAFUR5_12657"/>
<evidence type="ECO:0000259" key="4">
    <source>
        <dbReference type="SMART" id="SM00829"/>
    </source>
</evidence>
<dbReference type="Gene3D" id="3.90.180.10">
    <property type="entry name" value="Medium-chain alcohol dehydrogenases, catalytic domain"/>
    <property type="match status" value="1"/>
</dbReference>
<dbReference type="PANTHER" id="PTHR45348">
    <property type="entry name" value="HYPOTHETICAL OXIDOREDUCTASE (EUROFUNG)"/>
    <property type="match status" value="1"/>
</dbReference>
<keyword evidence="3" id="KW-0560">Oxidoreductase</keyword>
<dbReference type="Pfam" id="PF00107">
    <property type="entry name" value="ADH_zinc_N"/>
    <property type="match status" value="1"/>
</dbReference>
<evidence type="ECO:0000256" key="2">
    <source>
        <dbReference type="ARBA" id="ARBA00011245"/>
    </source>
</evidence>
<dbReference type="SUPFAM" id="SSF51735">
    <property type="entry name" value="NAD(P)-binding Rossmann-fold domains"/>
    <property type="match status" value="1"/>
</dbReference>
<dbReference type="GeneID" id="71992535"/>
<dbReference type="Gene3D" id="3.40.50.720">
    <property type="entry name" value="NAD(P)-binding Rossmann-like Domain"/>
    <property type="match status" value="1"/>
</dbReference>
<dbReference type="GO" id="GO:0016651">
    <property type="term" value="F:oxidoreductase activity, acting on NAD(P)H"/>
    <property type="evidence" value="ECO:0007669"/>
    <property type="project" value="InterPro"/>
</dbReference>
<accession>A0A9Q8PJ53</accession>
<gene>
    <name evidence="5" type="ORF">CLAFUR5_12657</name>
</gene>
<keyword evidence="6" id="KW-1185">Reference proteome</keyword>
<dbReference type="CDD" id="cd08249">
    <property type="entry name" value="enoyl_reductase_like"/>
    <property type="match status" value="1"/>
</dbReference>
<reference evidence="5" key="2">
    <citation type="journal article" date="2022" name="Microb. Genom.">
        <title>A chromosome-scale genome assembly of the tomato pathogen Cladosporium fulvum reveals a compartmentalized genome architecture and the presence of a dispensable chromosome.</title>
        <authorList>
            <person name="Zaccaron A.Z."/>
            <person name="Chen L.H."/>
            <person name="Samaras A."/>
            <person name="Stergiopoulos I."/>
        </authorList>
    </citation>
    <scope>NUCLEOTIDE SEQUENCE</scope>
    <source>
        <strain evidence="5">Race5_Kim</strain>
    </source>
</reference>
<comment type="subunit">
    <text evidence="2">Monomer.</text>
</comment>
<feature type="domain" description="Enoyl reductase (ER)" evidence="4">
    <location>
        <begin position="24"/>
        <end position="351"/>
    </location>
</feature>
<dbReference type="InterPro" id="IPR011032">
    <property type="entry name" value="GroES-like_sf"/>
</dbReference>
<organism evidence="5 6">
    <name type="scientific">Passalora fulva</name>
    <name type="common">Tomato leaf mold</name>
    <name type="synonym">Cladosporium fulvum</name>
    <dbReference type="NCBI Taxonomy" id="5499"/>
    <lineage>
        <taxon>Eukaryota</taxon>
        <taxon>Fungi</taxon>
        <taxon>Dikarya</taxon>
        <taxon>Ascomycota</taxon>
        <taxon>Pezizomycotina</taxon>
        <taxon>Dothideomycetes</taxon>
        <taxon>Dothideomycetidae</taxon>
        <taxon>Mycosphaerellales</taxon>
        <taxon>Mycosphaerellaceae</taxon>
        <taxon>Fulvia</taxon>
    </lineage>
</organism>
<dbReference type="OMA" id="WIKYPFI"/>
<dbReference type="OrthoDB" id="10257049at2759"/>
<dbReference type="RefSeq" id="XP_047767738.1">
    <property type="nucleotide sequence ID" value="XM_047911805.1"/>
</dbReference>
<dbReference type="InterPro" id="IPR047122">
    <property type="entry name" value="Trans-enoyl_RdTase-like"/>
</dbReference>
<dbReference type="InterPro" id="IPR013154">
    <property type="entry name" value="ADH-like_N"/>
</dbReference>
<dbReference type="InterPro" id="IPR036291">
    <property type="entry name" value="NAD(P)-bd_dom_sf"/>
</dbReference>
<name>A0A9Q8PJ53_PASFU</name>
<dbReference type="PANTHER" id="PTHR45348:SF2">
    <property type="entry name" value="ZINC-TYPE ALCOHOL DEHYDROGENASE-LIKE PROTEIN C2E1P3.01"/>
    <property type="match status" value="1"/>
</dbReference>
<evidence type="ECO:0000256" key="1">
    <source>
        <dbReference type="ARBA" id="ARBA00008072"/>
    </source>
</evidence>
<dbReference type="SUPFAM" id="SSF50129">
    <property type="entry name" value="GroES-like"/>
    <property type="match status" value="1"/>
</dbReference>
<dbReference type="Proteomes" id="UP000756132">
    <property type="component" value="Chromosome 11"/>
</dbReference>
<evidence type="ECO:0000313" key="6">
    <source>
        <dbReference type="Proteomes" id="UP000756132"/>
    </source>
</evidence>